<dbReference type="AlphaFoldDB" id="A0A840QBH5"/>
<dbReference type="InterPro" id="IPR009081">
    <property type="entry name" value="PP-bd_ACP"/>
</dbReference>
<dbReference type="RefSeq" id="WP_184727224.1">
    <property type="nucleotide sequence ID" value="NZ_JACHIW010000001.1"/>
</dbReference>
<dbReference type="InterPro" id="IPR036736">
    <property type="entry name" value="ACP-like_sf"/>
</dbReference>
<name>A0A840QBH5_9PSEU</name>
<keyword evidence="3" id="KW-1185">Reference proteome</keyword>
<evidence type="ECO:0000313" key="2">
    <source>
        <dbReference type="EMBL" id="MBB5155998.1"/>
    </source>
</evidence>
<protein>
    <submittedName>
        <fullName evidence="2">Acyl carrier protein</fullName>
    </submittedName>
</protein>
<feature type="domain" description="Carrier" evidence="1">
    <location>
        <begin position="21"/>
        <end position="80"/>
    </location>
</feature>
<dbReference type="Pfam" id="PF00550">
    <property type="entry name" value="PP-binding"/>
    <property type="match status" value="1"/>
</dbReference>
<dbReference type="EMBL" id="JACHIW010000001">
    <property type="protein sequence ID" value="MBB5155998.1"/>
    <property type="molecule type" value="Genomic_DNA"/>
</dbReference>
<evidence type="ECO:0000259" key="1">
    <source>
        <dbReference type="Pfam" id="PF00550"/>
    </source>
</evidence>
<reference evidence="2 3" key="1">
    <citation type="submission" date="2020-08" db="EMBL/GenBank/DDBJ databases">
        <title>Sequencing the genomes of 1000 actinobacteria strains.</title>
        <authorList>
            <person name="Klenk H.-P."/>
        </authorList>
    </citation>
    <scope>NUCLEOTIDE SEQUENCE [LARGE SCALE GENOMIC DNA]</scope>
    <source>
        <strain evidence="2 3">DSM 45584</strain>
    </source>
</reference>
<gene>
    <name evidence="2" type="ORF">BJ970_003532</name>
</gene>
<organism evidence="2 3">
    <name type="scientific">Saccharopolyspora phatthalungensis</name>
    <dbReference type="NCBI Taxonomy" id="664693"/>
    <lineage>
        <taxon>Bacteria</taxon>
        <taxon>Bacillati</taxon>
        <taxon>Actinomycetota</taxon>
        <taxon>Actinomycetes</taxon>
        <taxon>Pseudonocardiales</taxon>
        <taxon>Pseudonocardiaceae</taxon>
        <taxon>Saccharopolyspora</taxon>
    </lineage>
</organism>
<dbReference type="Proteomes" id="UP000584374">
    <property type="component" value="Unassembled WGS sequence"/>
</dbReference>
<sequence length="84" mass="9400">MPQPTTPQHARGLVRDALLKAMPGADLDELDDHEDFRDALELDSLDFLTFVETLGNASGIRIDEEDYDKLTTMDSAVDFLTSWS</sequence>
<evidence type="ECO:0000313" key="3">
    <source>
        <dbReference type="Proteomes" id="UP000584374"/>
    </source>
</evidence>
<dbReference type="Gene3D" id="1.10.1200.10">
    <property type="entry name" value="ACP-like"/>
    <property type="match status" value="1"/>
</dbReference>
<proteinExistence type="predicted"/>
<accession>A0A840QBH5</accession>
<dbReference type="SUPFAM" id="SSF47336">
    <property type="entry name" value="ACP-like"/>
    <property type="match status" value="1"/>
</dbReference>
<comment type="caution">
    <text evidence="2">The sequence shown here is derived from an EMBL/GenBank/DDBJ whole genome shotgun (WGS) entry which is preliminary data.</text>
</comment>